<dbReference type="OrthoDB" id="5480566at2"/>
<dbReference type="RefSeq" id="WP_116846032.1">
    <property type="nucleotide sequence ID" value="NZ_QTJU01000001.1"/>
</dbReference>
<dbReference type="Pfam" id="PF03572">
    <property type="entry name" value="Peptidase_S41"/>
    <property type="match status" value="1"/>
</dbReference>
<dbReference type="GO" id="GO:0007165">
    <property type="term" value="P:signal transduction"/>
    <property type="evidence" value="ECO:0007669"/>
    <property type="project" value="TreeGrafter"/>
</dbReference>
<dbReference type="GO" id="GO:0008236">
    <property type="term" value="F:serine-type peptidase activity"/>
    <property type="evidence" value="ECO:0007669"/>
    <property type="project" value="InterPro"/>
</dbReference>
<comment type="caution">
    <text evidence="2">The sequence shown here is derived from an EMBL/GenBank/DDBJ whole genome shotgun (WGS) entry which is preliminary data.</text>
</comment>
<accession>A0A3E1NQS0</accession>
<evidence type="ECO:0000259" key="1">
    <source>
        <dbReference type="Pfam" id="PF03572"/>
    </source>
</evidence>
<organism evidence="2 3">
    <name type="scientific">Deminuibacter soli</name>
    <dbReference type="NCBI Taxonomy" id="2291815"/>
    <lineage>
        <taxon>Bacteria</taxon>
        <taxon>Pseudomonadati</taxon>
        <taxon>Bacteroidota</taxon>
        <taxon>Chitinophagia</taxon>
        <taxon>Chitinophagales</taxon>
        <taxon>Chitinophagaceae</taxon>
        <taxon>Deminuibacter</taxon>
    </lineage>
</organism>
<dbReference type="InterPro" id="IPR005151">
    <property type="entry name" value="Tail-specific_protease"/>
</dbReference>
<protein>
    <submittedName>
        <fullName evidence="2">Peptidase S41</fullName>
    </submittedName>
</protein>
<dbReference type="AlphaFoldDB" id="A0A3E1NQS0"/>
<dbReference type="Proteomes" id="UP000261284">
    <property type="component" value="Unassembled WGS sequence"/>
</dbReference>
<gene>
    <name evidence="2" type="ORF">DXN05_04735</name>
</gene>
<dbReference type="EMBL" id="QTJU01000001">
    <property type="protein sequence ID" value="RFM30276.1"/>
    <property type="molecule type" value="Genomic_DNA"/>
</dbReference>
<evidence type="ECO:0000313" key="2">
    <source>
        <dbReference type="EMBL" id="RFM30276.1"/>
    </source>
</evidence>
<proteinExistence type="predicted"/>
<dbReference type="GO" id="GO:0006508">
    <property type="term" value="P:proteolysis"/>
    <property type="evidence" value="ECO:0007669"/>
    <property type="project" value="InterPro"/>
</dbReference>
<dbReference type="PANTHER" id="PTHR32060">
    <property type="entry name" value="TAIL-SPECIFIC PROTEASE"/>
    <property type="match status" value="1"/>
</dbReference>
<dbReference type="GO" id="GO:0030288">
    <property type="term" value="C:outer membrane-bounded periplasmic space"/>
    <property type="evidence" value="ECO:0007669"/>
    <property type="project" value="TreeGrafter"/>
</dbReference>
<dbReference type="SUPFAM" id="SSF52096">
    <property type="entry name" value="ClpP/crotonase"/>
    <property type="match status" value="1"/>
</dbReference>
<dbReference type="GO" id="GO:0004175">
    <property type="term" value="F:endopeptidase activity"/>
    <property type="evidence" value="ECO:0007669"/>
    <property type="project" value="TreeGrafter"/>
</dbReference>
<keyword evidence="3" id="KW-1185">Reference proteome</keyword>
<dbReference type="InterPro" id="IPR029045">
    <property type="entry name" value="ClpP/crotonase-like_dom_sf"/>
</dbReference>
<sequence length="497" mass="56137">MIKLQQHFIGFVLILLFASCASRKGIAVADRRYAPEQARADVVLLKKILEANHPSLYWYTPKDSIDYYFNAVTAGITDSLTEQQFKNKVSWVVSKIRCGHTAVRNSKAYYRETGKVPRPQFPLIIKTWKDSMVVLANLFKNDTVFTRGTVITGINGLSNKQMLDSMFQLISTDGYSDNFKSQVISMNFPGYYRNSFGISDKYTINYLDSTGKPHTGTIGNYDVKADTAKKSVAVQHLPPLTRRELRRADLSAKRSLRIDTATHTAYMRLTTFSEGRLRRFFARSFRQLHQQQVQNLIIDLRENGGGSIALSNKLTRYLSDHPFVTADTLATPSRRLRYGKYIHPAWVYWISMHFAAHKQADGRYHFIHYEKHAYKPYTKNHFSGQVYVLQGGYTFSAATMFIANIKSQPNVTTTGEETGGGSYGNSSVHLPSVRLPNTGLQVVLPLFRVVINSKQPKTGRGLIPDIAIYPTSNAIERNADIKMEKLQAIIAAHATPQ</sequence>
<feature type="domain" description="Tail specific protease" evidence="1">
    <location>
        <begin position="264"/>
        <end position="467"/>
    </location>
</feature>
<reference evidence="2 3" key="1">
    <citation type="submission" date="2018-08" db="EMBL/GenBank/DDBJ databases">
        <title>Chitinophagaceae sp. K23C18032701, a novel bacterium isolated from forest soil.</title>
        <authorList>
            <person name="Wang C."/>
        </authorList>
    </citation>
    <scope>NUCLEOTIDE SEQUENCE [LARGE SCALE GENOMIC DNA]</scope>
    <source>
        <strain evidence="2 3">K23C18032701</strain>
    </source>
</reference>
<dbReference type="Gene3D" id="3.90.226.10">
    <property type="entry name" value="2-enoyl-CoA Hydratase, Chain A, domain 1"/>
    <property type="match status" value="1"/>
</dbReference>
<name>A0A3E1NQS0_9BACT</name>
<evidence type="ECO:0000313" key="3">
    <source>
        <dbReference type="Proteomes" id="UP000261284"/>
    </source>
</evidence>
<dbReference type="PANTHER" id="PTHR32060:SF30">
    <property type="entry name" value="CARBOXY-TERMINAL PROCESSING PROTEASE CTPA"/>
    <property type="match status" value="1"/>
</dbReference>
<dbReference type="PROSITE" id="PS51257">
    <property type="entry name" value="PROKAR_LIPOPROTEIN"/>
    <property type="match status" value="1"/>
</dbReference>